<accession>A0A2T7AT39</accession>
<name>A0A2T7AT39_9ENTR</name>
<dbReference type="Proteomes" id="UP000244378">
    <property type="component" value="Unassembled WGS sequence"/>
</dbReference>
<protein>
    <submittedName>
        <fullName evidence="1">Uncharacterized protein</fullName>
    </submittedName>
</protein>
<evidence type="ECO:0000313" key="1">
    <source>
        <dbReference type="EMBL" id="PUX14686.1"/>
    </source>
</evidence>
<organism evidence="1 2">
    <name type="scientific">Cronobacter muytjensii</name>
    <dbReference type="NCBI Taxonomy" id="413501"/>
    <lineage>
        <taxon>Bacteria</taxon>
        <taxon>Pseudomonadati</taxon>
        <taxon>Pseudomonadota</taxon>
        <taxon>Gammaproteobacteria</taxon>
        <taxon>Enterobacterales</taxon>
        <taxon>Enterobacteriaceae</taxon>
        <taxon>Cronobacter</taxon>
    </lineage>
</organism>
<dbReference type="EMBL" id="MSAE01000019">
    <property type="protein sequence ID" value="PUX14686.1"/>
    <property type="molecule type" value="Genomic_DNA"/>
</dbReference>
<reference evidence="1 2" key="1">
    <citation type="submission" date="2016-12" db="EMBL/GenBank/DDBJ databases">
        <title>Analysis of the Molecular Diversity Among Cronobacter Species Isolated from Filth Flies Using a Pan Genomic DNA Microarray.</title>
        <authorList>
            <person name="Pava-Ripoll M."/>
            <person name="Tall B."/>
            <person name="Farber J."/>
            <person name="Fanning S."/>
            <person name="Lehner A."/>
            <person name="Stephan R."/>
            <person name="Pagotto F."/>
            <person name="Iverson C."/>
            <person name="Ziobro G."/>
            <person name="Miller A."/>
            <person name="Pearson R."/>
            <person name="Yan Q."/>
            <person name="Kim M."/>
            <person name="Jeong S."/>
            <person name="Park J."/>
            <person name="Jun S."/>
            <person name="Choi H."/>
            <person name="Chung T."/>
            <person name="Yoo Y."/>
            <person name="Park E."/>
            <person name="Hwang S."/>
            <person name="Lee B."/>
            <person name="Sathyamoorthy V."/>
            <person name="Carter L."/>
            <person name="Mammel M."/>
            <person name="Jackson S."/>
            <person name="Kothary M."/>
            <person name="Patel I."/>
            <person name="Grim C."/>
            <person name="Gopinath G."/>
            <person name="Gangiredla J."/>
            <person name="Chase H."/>
        </authorList>
    </citation>
    <scope>NUCLEOTIDE SEQUENCE [LARGE SCALE GENOMIC DNA]</scope>
    <source>
        <strain evidence="1 2">MOD1-Md1s</strain>
    </source>
</reference>
<proteinExistence type="predicted"/>
<gene>
    <name evidence="1" type="ORF">AUN14_09965</name>
</gene>
<dbReference type="AlphaFoldDB" id="A0A2T7AT39"/>
<comment type="caution">
    <text evidence="1">The sequence shown here is derived from an EMBL/GenBank/DDBJ whole genome shotgun (WGS) entry which is preliminary data.</text>
</comment>
<sequence length="69" mass="8266">MIRRAPLTGEKKKVRYVNSEKKREAQPCRFRVAQRHYVNAMRRLRIRHAGQVRMGPGEQRQMAGFRIKM</sequence>
<evidence type="ECO:0000313" key="2">
    <source>
        <dbReference type="Proteomes" id="UP000244378"/>
    </source>
</evidence>